<dbReference type="GO" id="GO:0016491">
    <property type="term" value="F:oxidoreductase activity"/>
    <property type="evidence" value="ECO:0007669"/>
    <property type="project" value="UniProtKB-KW"/>
</dbReference>
<dbReference type="GO" id="GO:0071949">
    <property type="term" value="F:FAD binding"/>
    <property type="evidence" value="ECO:0007669"/>
    <property type="project" value="InterPro"/>
</dbReference>
<keyword evidence="1" id="KW-0560">Oxidoreductase</keyword>
<keyword evidence="4" id="KW-1185">Reference proteome</keyword>
<dbReference type="PRINTS" id="PR00420">
    <property type="entry name" value="RNGMNOXGNASE"/>
</dbReference>
<comment type="caution">
    <text evidence="3">The sequence shown here is derived from an EMBL/GenBank/DDBJ whole genome shotgun (WGS) entry which is preliminary data.</text>
</comment>
<accession>A0A7W5VEH1</accession>
<evidence type="ECO:0000259" key="2">
    <source>
        <dbReference type="Pfam" id="PF01494"/>
    </source>
</evidence>
<proteinExistence type="predicted"/>
<protein>
    <submittedName>
        <fullName evidence="3">2-polyprenyl-6-methoxyphenol hydroxylase-like FAD-dependent oxidoreductase</fullName>
    </submittedName>
</protein>
<organism evidence="3 4">
    <name type="scientific">Nonomuraea dietziae</name>
    <dbReference type="NCBI Taxonomy" id="65515"/>
    <lineage>
        <taxon>Bacteria</taxon>
        <taxon>Bacillati</taxon>
        <taxon>Actinomycetota</taxon>
        <taxon>Actinomycetes</taxon>
        <taxon>Streptosporangiales</taxon>
        <taxon>Streptosporangiaceae</taxon>
        <taxon>Nonomuraea</taxon>
    </lineage>
</organism>
<dbReference type="SUPFAM" id="SSF51905">
    <property type="entry name" value="FAD/NAD(P)-binding domain"/>
    <property type="match status" value="1"/>
</dbReference>
<feature type="domain" description="FAD-binding" evidence="2">
    <location>
        <begin position="6"/>
        <end position="345"/>
    </location>
</feature>
<evidence type="ECO:0000256" key="1">
    <source>
        <dbReference type="ARBA" id="ARBA00023002"/>
    </source>
</evidence>
<reference evidence="3 4" key="1">
    <citation type="submission" date="2020-08" db="EMBL/GenBank/DDBJ databases">
        <title>Sequencing the genomes of 1000 actinobacteria strains.</title>
        <authorList>
            <person name="Klenk H.-P."/>
        </authorList>
    </citation>
    <scope>NUCLEOTIDE SEQUENCE [LARGE SCALE GENOMIC DNA]</scope>
    <source>
        <strain evidence="3 4">DSM 44320</strain>
    </source>
</reference>
<name>A0A7W5VEH1_9ACTN</name>
<dbReference type="EMBL" id="JACIBV010000001">
    <property type="protein sequence ID" value="MBB3729970.1"/>
    <property type="molecule type" value="Genomic_DNA"/>
</dbReference>
<dbReference type="RefSeq" id="WP_183653989.1">
    <property type="nucleotide sequence ID" value="NZ_BAAAXX010000142.1"/>
</dbReference>
<dbReference type="GeneID" id="95392137"/>
<dbReference type="PANTHER" id="PTHR43476">
    <property type="entry name" value="3-(3-HYDROXY-PHENYL)PROPIONATE/3-HYDROXYCINNAMIC ACID HYDROXYLASE"/>
    <property type="match status" value="1"/>
</dbReference>
<gene>
    <name evidence="3" type="ORF">FHR33_005830</name>
</gene>
<dbReference type="Pfam" id="PF01494">
    <property type="entry name" value="FAD_binding_3"/>
    <property type="match status" value="1"/>
</dbReference>
<evidence type="ECO:0000313" key="4">
    <source>
        <dbReference type="Proteomes" id="UP000579945"/>
    </source>
</evidence>
<sequence>MRTETTRCCVVGGGPAGMMAGLLLARQGVEVIVLEKHADFLRDFRGDTVHPSTLELIAELGWIEEFLRLPHTRMSDVTVNLGGKAVTFADFSRLKVRCPYIAFMPQWDVLDFLAGKAEAYPSFRLLRSTEATELITEEGRAVGVLATTAEGPVEVRADLVIAADGRHSTIRASAGLEPVAGSPPMDVLWFHLPRRQDDQVPFFQGGKGALISIDRGEYWQLAYAIPAAAFAGIEEAGLTAFREQIAGLAPVLRDRVELIDSWDRVHQLTVRVDRLPRWHRPGLLCIGDAAHAMSPAGGVGINLAVQDAVATANLLGPVLLRPGVPGEADLAAVQSRRQRAAKVTQAFQLGILRDLYPKDLTDDTTEHVPPIFTAFRALPPLRHLMGRFIGMGVRPEHVSL</sequence>
<dbReference type="PANTHER" id="PTHR43476:SF5">
    <property type="entry name" value="FAD-DEPENDENT MONOOXYGENASE"/>
    <property type="match status" value="1"/>
</dbReference>
<dbReference type="InterPro" id="IPR002938">
    <property type="entry name" value="FAD-bd"/>
</dbReference>
<evidence type="ECO:0000313" key="3">
    <source>
        <dbReference type="EMBL" id="MBB3729970.1"/>
    </source>
</evidence>
<dbReference type="InterPro" id="IPR050631">
    <property type="entry name" value="PheA/TfdB_FAD_monoxygenase"/>
</dbReference>
<dbReference type="Proteomes" id="UP000579945">
    <property type="component" value="Unassembled WGS sequence"/>
</dbReference>
<dbReference type="InterPro" id="IPR036188">
    <property type="entry name" value="FAD/NAD-bd_sf"/>
</dbReference>
<dbReference type="AlphaFoldDB" id="A0A7W5VEH1"/>
<dbReference type="Gene3D" id="3.50.50.60">
    <property type="entry name" value="FAD/NAD(P)-binding domain"/>
    <property type="match status" value="2"/>
</dbReference>
<dbReference type="NCBIfam" id="NF004834">
    <property type="entry name" value="PRK06185.1-3"/>
    <property type="match status" value="1"/>
</dbReference>